<name>A0AAV9GAG5_9PEZI</name>
<protein>
    <submittedName>
        <fullName evidence="2">Uncharacterized protein</fullName>
    </submittedName>
</protein>
<organism evidence="2 3">
    <name type="scientific">Podospora aff. communis PSN243</name>
    <dbReference type="NCBI Taxonomy" id="3040156"/>
    <lineage>
        <taxon>Eukaryota</taxon>
        <taxon>Fungi</taxon>
        <taxon>Dikarya</taxon>
        <taxon>Ascomycota</taxon>
        <taxon>Pezizomycotina</taxon>
        <taxon>Sordariomycetes</taxon>
        <taxon>Sordariomycetidae</taxon>
        <taxon>Sordariales</taxon>
        <taxon>Podosporaceae</taxon>
        <taxon>Podospora</taxon>
    </lineage>
</organism>
<comment type="caution">
    <text evidence="2">The sequence shown here is derived from an EMBL/GenBank/DDBJ whole genome shotgun (WGS) entry which is preliminary data.</text>
</comment>
<dbReference type="Proteomes" id="UP001321760">
    <property type="component" value="Unassembled WGS sequence"/>
</dbReference>
<gene>
    <name evidence="2" type="ORF">QBC34DRAFT_384265</name>
</gene>
<evidence type="ECO:0000313" key="2">
    <source>
        <dbReference type="EMBL" id="KAK4445466.1"/>
    </source>
</evidence>
<proteinExistence type="predicted"/>
<keyword evidence="3" id="KW-1185">Reference proteome</keyword>
<reference evidence="2" key="2">
    <citation type="submission" date="2023-05" db="EMBL/GenBank/DDBJ databases">
        <authorList>
            <consortium name="Lawrence Berkeley National Laboratory"/>
            <person name="Steindorff A."/>
            <person name="Hensen N."/>
            <person name="Bonometti L."/>
            <person name="Westerberg I."/>
            <person name="Brannstrom I.O."/>
            <person name="Guillou S."/>
            <person name="Cros-Aarteil S."/>
            <person name="Calhoun S."/>
            <person name="Haridas S."/>
            <person name="Kuo A."/>
            <person name="Mondo S."/>
            <person name="Pangilinan J."/>
            <person name="Riley R."/>
            <person name="Labutti K."/>
            <person name="Andreopoulos B."/>
            <person name="Lipzen A."/>
            <person name="Chen C."/>
            <person name="Yanf M."/>
            <person name="Daum C."/>
            <person name="Ng V."/>
            <person name="Clum A."/>
            <person name="Ohm R."/>
            <person name="Martin F."/>
            <person name="Silar P."/>
            <person name="Natvig D."/>
            <person name="Lalanne C."/>
            <person name="Gautier V."/>
            <person name="Ament-Velasquez S.L."/>
            <person name="Kruys A."/>
            <person name="Hutchinson M.I."/>
            <person name="Powell A.J."/>
            <person name="Barry K."/>
            <person name="Miller A.N."/>
            <person name="Grigoriev I.V."/>
            <person name="Debuchy R."/>
            <person name="Gladieux P."/>
            <person name="Thoren M.H."/>
            <person name="Johannesson H."/>
        </authorList>
    </citation>
    <scope>NUCLEOTIDE SEQUENCE</scope>
    <source>
        <strain evidence="2">PSN243</strain>
    </source>
</reference>
<sequence>MRQRLQTLLAISLLSTHALTTSTPIPDHSAIYTTTHPSPSPADVETTVIVTILMPRELPPTPSHGLPITGSAISRILIPSLPMQSLETNPLTWAYIATTPLPTPPTPAGVINTVATSEFTTSTHTRTTLVNPLVGASRQEYWATRSVTFVETVDEVYPRTIVRTGMTTMVATMEMVGLKVLHLGVEGTGTWREEGTRSWVVTTVFELM</sequence>
<feature type="signal peptide" evidence="1">
    <location>
        <begin position="1"/>
        <end position="22"/>
    </location>
</feature>
<dbReference type="AlphaFoldDB" id="A0AAV9GAG5"/>
<feature type="chain" id="PRO_5043563991" evidence="1">
    <location>
        <begin position="23"/>
        <end position="208"/>
    </location>
</feature>
<keyword evidence="1" id="KW-0732">Signal</keyword>
<evidence type="ECO:0000313" key="3">
    <source>
        <dbReference type="Proteomes" id="UP001321760"/>
    </source>
</evidence>
<reference evidence="2" key="1">
    <citation type="journal article" date="2023" name="Mol. Phylogenet. Evol.">
        <title>Genome-scale phylogeny and comparative genomics of the fungal order Sordariales.</title>
        <authorList>
            <person name="Hensen N."/>
            <person name="Bonometti L."/>
            <person name="Westerberg I."/>
            <person name="Brannstrom I.O."/>
            <person name="Guillou S."/>
            <person name="Cros-Aarteil S."/>
            <person name="Calhoun S."/>
            <person name="Haridas S."/>
            <person name="Kuo A."/>
            <person name="Mondo S."/>
            <person name="Pangilinan J."/>
            <person name="Riley R."/>
            <person name="LaButti K."/>
            <person name="Andreopoulos B."/>
            <person name="Lipzen A."/>
            <person name="Chen C."/>
            <person name="Yan M."/>
            <person name="Daum C."/>
            <person name="Ng V."/>
            <person name="Clum A."/>
            <person name="Steindorff A."/>
            <person name="Ohm R.A."/>
            <person name="Martin F."/>
            <person name="Silar P."/>
            <person name="Natvig D.O."/>
            <person name="Lalanne C."/>
            <person name="Gautier V."/>
            <person name="Ament-Velasquez S.L."/>
            <person name="Kruys A."/>
            <person name="Hutchinson M.I."/>
            <person name="Powell A.J."/>
            <person name="Barry K."/>
            <person name="Miller A.N."/>
            <person name="Grigoriev I.V."/>
            <person name="Debuchy R."/>
            <person name="Gladieux P."/>
            <person name="Hiltunen Thoren M."/>
            <person name="Johannesson H."/>
        </authorList>
    </citation>
    <scope>NUCLEOTIDE SEQUENCE</scope>
    <source>
        <strain evidence="2">PSN243</strain>
    </source>
</reference>
<accession>A0AAV9GAG5</accession>
<dbReference type="EMBL" id="MU865965">
    <property type="protein sequence ID" value="KAK4445466.1"/>
    <property type="molecule type" value="Genomic_DNA"/>
</dbReference>
<evidence type="ECO:0000256" key="1">
    <source>
        <dbReference type="SAM" id="SignalP"/>
    </source>
</evidence>